<feature type="region of interest" description="Disordered" evidence="6">
    <location>
        <begin position="1"/>
        <end position="23"/>
    </location>
</feature>
<organism evidence="8 9">
    <name type="scientific">Talaromyces stipitatus (strain ATCC 10500 / CBS 375.48 / QM 6759 / NRRL 1006)</name>
    <name type="common">Penicillium stipitatum</name>
    <dbReference type="NCBI Taxonomy" id="441959"/>
    <lineage>
        <taxon>Eukaryota</taxon>
        <taxon>Fungi</taxon>
        <taxon>Dikarya</taxon>
        <taxon>Ascomycota</taxon>
        <taxon>Pezizomycotina</taxon>
        <taxon>Eurotiomycetes</taxon>
        <taxon>Eurotiomycetidae</taxon>
        <taxon>Eurotiales</taxon>
        <taxon>Trichocomaceae</taxon>
        <taxon>Talaromyces</taxon>
        <taxon>Talaromyces sect. Talaromyces</taxon>
    </lineage>
</organism>
<feature type="region of interest" description="Disordered" evidence="6">
    <location>
        <begin position="61"/>
        <end position="102"/>
    </location>
</feature>
<protein>
    <recommendedName>
        <fullName evidence="7">Zn(2)-C6 fungal-type domain-containing protein</fullName>
    </recommendedName>
</protein>
<dbReference type="InParanoid" id="B8MB62"/>
<dbReference type="OrthoDB" id="2943660at2759"/>
<feature type="compositionally biased region" description="Low complexity" evidence="6">
    <location>
        <begin position="68"/>
        <end position="85"/>
    </location>
</feature>
<evidence type="ECO:0000256" key="5">
    <source>
        <dbReference type="SAM" id="Coils"/>
    </source>
</evidence>
<dbReference type="Gene3D" id="4.10.240.10">
    <property type="entry name" value="Zn(2)-C6 fungal-type DNA-binding domain"/>
    <property type="match status" value="1"/>
</dbReference>
<evidence type="ECO:0000256" key="6">
    <source>
        <dbReference type="SAM" id="MobiDB-lite"/>
    </source>
</evidence>
<reference evidence="9" key="1">
    <citation type="journal article" date="2015" name="Genome Announc.">
        <title>Genome sequence of the AIDS-associated pathogen Penicillium marneffei (ATCC18224) and its near taxonomic relative Talaromyces stipitatus (ATCC10500).</title>
        <authorList>
            <person name="Nierman W.C."/>
            <person name="Fedorova-Abrams N.D."/>
            <person name="Andrianopoulos A."/>
        </authorList>
    </citation>
    <scope>NUCLEOTIDE SEQUENCE [LARGE SCALE GENOMIC DNA]</scope>
    <source>
        <strain evidence="9">ATCC 10500 / CBS 375.48 / QM 6759 / NRRL 1006</strain>
    </source>
</reference>
<dbReference type="SMART" id="SM00066">
    <property type="entry name" value="GAL4"/>
    <property type="match status" value="1"/>
</dbReference>
<dbReference type="Proteomes" id="UP000001745">
    <property type="component" value="Unassembled WGS sequence"/>
</dbReference>
<evidence type="ECO:0000259" key="7">
    <source>
        <dbReference type="PROSITE" id="PS50048"/>
    </source>
</evidence>
<dbReference type="InterPro" id="IPR050675">
    <property type="entry name" value="OAF3"/>
</dbReference>
<name>B8MB62_TALSN</name>
<dbReference type="PANTHER" id="PTHR31069:SF31">
    <property type="entry name" value="MONODICTYPHENONE CLUSTER TRANSCRIPTION FACTOR-RELATED"/>
    <property type="match status" value="1"/>
</dbReference>
<feature type="compositionally biased region" description="Polar residues" evidence="6">
    <location>
        <begin position="138"/>
        <end position="162"/>
    </location>
</feature>
<keyword evidence="3" id="KW-0804">Transcription</keyword>
<dbReference type="CDD" id="cd00067">
    <property type="entry name" value="GAL4"/>
    <property type="match status" value="1"/>
</dbReference>
<dbReference type="AlphaFoldDB" id="B8MB62"/>
<feature type="region of interest" description="Disordered" evidence="6">
    <location>
        <begin position="125"/>
        <end position="162"/>
    </location>
</feature>
<dbReference type="EMBL" id="EQ962655">
    <property type="protein sequence ID" value="EED18851.1"/>
    <property type="molecule type" value="Genomic_DNA"/>
</dbReference>
<feature type="domain" description="Zn(2)-C6 fungal-type" evidence="7">
    <location>
        <begin position="26"/>
        <end position="56"/>
    </location>
</feature>
<proteinExistence type="predicted"/>
<evidence type="ECO:0000256" key="1">
    <source>
        <dbReference type="ARBA" id="ARBA00023015"/>
    </source>
</evidence>
<evidence type="ECO:0000256" key="3">
    <source>
        <dbReference type="ARBA" id="ARBA00023163"/>
    </source>
</evidence>
<evidence type="ECO:0000313" key="8">
    <source>
        <dbReference type="EMBL" id="EED18851.1"/>
    </source>
</evidence>
<dbReference type="GeneID" id="8098077"/>
<dbReference type="VEuPathDB" id="FungiDB:TSTA_125650"/>
<dbReference type="InterPro" id="IPR036864">
    <property type="entry name" value="Zn2-C6_fun-type_DNA-bd_sf"/>
</dbReference>
<dbReference type="GO" id="GO:0003677">
    <property type="term" value="F:DNA binding"/>
    <property type="evidence" value="ECO:0007669"/>
    <property type="project" value="UniProtKB-KW"/>
</dbReference>
<dbReference type="RefSeq" id="XP_002482843.1">
    <property type="nucleotide sequence ID" value="XM_002482798.1"/>
</dbReference>
<feature type="coiled-coil region" evidence="5">
    <location>
        <begin position="476"/>
        <end position="510"/>
    </location>
</feature>
<dbReference type="PROSITE" id="PS50048">
    <property type="entry name" value="ZN2_CY6_FUNGAL_2"/>
    <property type="match status" value="1"/>
</dbReference>
<accession>B8MB62</accession>
<keyword evidence="2" id="KW-0238">DNA-binding</keyword>
<keyword evidence="9" id="KW-1185">Reference proteome</keyword>
<dbReference type="PANTHER" id="PTHR31069">
    <property type="entry name" value="OLEATE-ACTIVATED TRANSCRIPTION FACTOR 1-RELATED"/>
    <property type="match status" value="1"/>
</dbReference>
<dbReference type="InterPro" id="IPR001138">
    <property type="entry name" value="Zn2Cys6_DnaBD"/>
</dbReference>
<evidence type="ECO:0000313" key="9">
    <source>
        <dbReference type="Proteomes" id="UP000001745"/>
    </source>
</evidence>
<feature type="compositionally biased region" description="Acidic residues" evidence="6">
    <location>
        <begin position="125"/>
        <end position="137"/>
    </location>
</feature>
<evidence type="ECO:0000256" key="4">
    <source>
        <dbReference type="ARBA" id="ARBA00023242"/>
    </source>
</evidence>
<evidence type="ECO:0000256" key="2">
    <source>
        <dbReference type="ARBA" id="ARBA00023125"/>
    </source>
</evidence>
<dbReference type="GO" id="GO:0000981">
    <property type="term" value="F:DNA-binding transcription factor activity, RNA polymerase II-specific"/>
    <property type="evidence" value="ECO:0007669"/>
    <property type="project" value="InterPro"/>
</dbReference>
<dbReference type="GO" id="GO:0008270">
    <property type="term" value="F:zinc ion binding"/>
    <property type="evidence" value="ECO:0007669"/>
    <property type="project" value="InterPro"/>
</dbReference>
<dbReference type="SUPFAM" id="SSF57701">
    <property type="entry name" value="Zn2/Cys6 DNA-binding domain"/>
    <property type="match status" value="1"/>
</dbReference>
<dbReference type="Pfam" id="PF00172">
    <property type="entry name" value="Zn_clus"/>
    <property type="match status" value="1"/>
</dbReference>
<dbReference type="HOGENOM" id="CLU_497988_0_0_1"/>
<dbReference type="PRINTS" id="PR00755">
    <property type="entry name" value="AFLATOXINBRP"/>
</dbReference>
<keyword evidence="4" id="KW-0539">Nucleus</keyword>
<keyword evidence="1" id="KW-0805">Transcription regulation</keyword>
<keyword evidence="5" id="KW-0175">Coiled coil</keyword>
<gene>
    <name evidence="8" type="ORF">TSTA_125650</name>
</gene>
<sequence length="547" mass="60919">MASKDAGNRPPEQRNTNSNEVKLRQTCDACQAIKTKCSRGKPSCQRCLTQSIPCHYSVTRRIGRPRRLAPTTSPQSQPQPLSQARQSKDQGPILPQEPSNNTTTYVRQMSSHFYGSDWGGFDVDADNDQMIADDDDAPSSSVNQDRSQASHSMTPRMTPTPNDNMEASFIPAQGLVSEIGDQDMDLFDSCFESTEFSTMPSSSLSSSVTNDIRMQVNPNTQQNLDDTDVEKQRNSLEMTFGHKIEQTWQSFMLSKQDEDIPFGWEFPGETILPAQGNSCRCLESALGITLRIRKGHAFTYAGALDLALDTEAQLREIVPVAVHCATCKAQRGEILKLFSNSVTDVVDLLQQLCNIEFADCDDSPTSSSRQMKSSIVDGLDWVQPPNLNGALGLNSHERNLSRSSVHMNGSMIGSFNSSGAQRRLSTSINNIPSEQHHLARNLNMNLTNVGSADVADWRILVGRHMIVGDDRKFMLMHLLRRRLRALSNVLEDLIRAMQDLRMALRRKRSLMALDNDSNLAAEMDTRAPLKAASKLYDIIDHLEKIQI</sequence>